<keyword evidence="3" id="KW-0472">Membrane</keyword>
<dbReference type="PANTHER" id="PTHR28263:SF1">
    <property type="entry name" value="GOLGI TO ER TRAFFIC PROTEIN 2"/>
    <property type="match status" value="1"/>
</dbReference>
<dbReference type="Proteomes" id="UP001321749">
    <property type="component" value="Unassembled WGS sequence"/>
</dbReference>
<organism evidence="5 6">
    <name type="scientific">Cladorrhinum samala</name>
    <dbReference type="NCBI Taxonomy" id="585594"/>
    <lineage>
        <taxon>Eukaryota</taxon>
        <taxon>Fungi</taxon>
        <taxon>Dikarya</taxon>
        <taxon>Ascomycota</taxon>
        <taxon>Pezizomycotina</taxon>
        <taxon>Sordariomycetes</taxon>
        <taxon>Sordariomycetidae</taxon>
        <taxon>Sordariales</taxon>
        <taxon>Podosporaceae</taxon>
        <taxon>Cladorrhinum</taxon>
    </lineage>
</organism>
<dbReference type="AlphaFoldDB" id="A0AAV9HE88"/>
<evidence type="ECO:0000313" key="5">
    <source>
        <dbReference type="EMBL" id="KAK4458738.1"/>
    </source>
</evidence>
<reference evidence="5" key="1">
    <citation type="journal article" date="2023" name="Mol. Phylogenet. Evol.">
        <title>Genome-scale phylogeny and comparative genomics of the fungal order Sordariales.</title>
        <authorList>
            <person name="Hensen N."/>
            <person name="Bonometti L."/>
            <person name="Westerberg I."/>
            <person name="Brannstrom I.O."/>
            <person name="Guillou S."/>
            <person name="Cros-Aarteil S."/>
            <person name="Calhoun S."/>
            <person name="Haridas S."/>
            <person name="Kuo A."/>
            <person name="Mondo S."/>
            <person name="Pangilinan J."/>
            <person name="Riley R."/>
            <person name="LaButti K."/>
            <person name="Andreopoulos B."/>
            <person name="Lipzen A."/>
            <person name="Chen C."/>
            <person name="Yan M."/>
            <person name="Daum C."/>
            <person name="Ng V."/>
            <person name="Clum A."/>
            <person name="Steindorff A."/>
            <person name="Ohm R.A."/>
            <person name="Martin F."/>
            <person name="Silar P."/>
            <person name="Natvig D.O."/>
            <person name="Lalanne C."/>
            <person name="Gautier V."/>
            <person name="Ament-Velasquez S.L."/>
            <person name="Kruys A."/>
            <person name="Hutchinson M.I."/>
            <person name="Powell A.J."/>
            <person name="Barry K."/>
            <person name="Miller A.N."/>
            <person name="Grigoriev I.V."/>
            <person name="Debuchy R."/>
            <person name="Gladieux P."/>
            <person name="Hiltunen Thoren M."/>
            <person name="Johannesson H."/>
        </authorList>
    </citation>
    <scope>NUCLEOTIDE SEQUENCE</scope>
    <source>
        <strain evidence="5">PSN324</strain>
    </source>
</reference>
<sequence>MTELTPEEAAASARAEEQARIRKAKREAKLKAGAGDRLNKITGLGGRKDLAPEPTSSPAASVPAPASTTATTTTTTESQATAAPTFGPVPPPSLRAKSVHADPEEVDISTAPAEHFYQPNVTPRIPAPTSAQGGPSDEQLRQMMLGFDPAAGTGFPNAGGPGMGGAGGQEDPMLQMMMQMLNSGTSTPGGTNPFGPGGANPFAAMAGMGGMGGMGGLPGMPGMPGMPSPLQQQQAQPVQQSKYSTVFRLLHTALALTLGLYIAFWTPFKGTKAERERGTGEDGEMARKFLWAFATAEAGLLTGRYFLDGAGRGNEVGGLAGMVLGFLPQPLKGRVEMVIRYGDVVKRVKGDVLVVVFVLGVVGWWRA</sequence>
<name>A0AAV9HE88_9PEZI</name>
<evidence type="ECO:0008006" key="7">
    <source>
        <dbReference type="Google" id="ProtNLM"/>
    </source>
</evidence>
<evidence type="ECO:0000256" key="1">
    <source>
        <dbReference type="ARBA" id="ARBA00022692"/>
    </source>
</evidence>
<dbReference type="EMBL" id="MU865058">
    <property type="protein sequence ID" value="KAK4458738.1"/>
    <property type="molecule type" value="Genomic_DNA"/>
</dbReference>
<dbReference type="Pfam" id="PF08690">
    <property type="entry name" value="GET2"/>
    <property type="match status" value="1"/>
</dbReference>
<evidence type="ECO:0000256" key="4">
    <source>
        <dbReference type="SAM" id="MobiDB-lite"/>
    </source>
</evidence>
<keyword evidence="1" id="KW-0812">Transmembrane</keyword>
<keyword evidence="6" id="KW-1185">Reference proteome</keyword>
<evidence type="ECO:0000256" key="2">
    <source>
        <dbReference type="ARBA" id="ARBA00022989"/>
    </source>
</evidence>
<reference evidence="5" key="2">
    <citation type="submission" date="2023-06" db="EMBL/GenBank/DDBJ databases">
        <authorList>
            <consortium name="Lawrence Berkeley National Laboratory"/>
            <person name="Mondo S.J."/>
            <person name="Hensen N."/>
            <person name="Bonometti L."/>
            <person name="Westerberg I."/>
            <person name="Brannstrom I.O."/>
            <person name="Guillou S."/>
            <person name="Cros-Aarteil S."/>
            <person name="Calhoun S."/>
            <person name="Haridas S."/>
            <person name="Kuo A."/>
            <person name="Pangilinan J."/>
            <person name="Riley R."/>
            <person name="Labutti K."/>
            <person name="Andreopoulos B."/>
            <person name="Lipzen A."/>
            <person name="Chen C."/>
            <person name="Yanf M."/>
            <person name="Daum C."/>
            <person name="Ng V."/>
            <person name="Clum A."/>
            <person name="Steindorff A."/>
            <person name="Ohm R."/>
            <person name="Martin F."/>
            <person name="Silar P."/>
            <person name="Natvig D."/>
            <person name="Lalanne C."/>
            <person name="Gautier V."/>
            <person name="Ament-Velasquez S.L."/>
            <person name="Kruys A."/>
            <person name="Hutchinson M.I."/>
            <person name="Powell A.J."/>
            <person name="Barry K."/>
            <person name="Miller A.N."/>
            <person name="Grigoriev I.V."/>
            <person name="Debuchy R."/>
            <person name="Gladieux P."/>
            <person name="Thoren M.H."/>
            <person name="Johannesson H."/>
        </authorList>
    </citation>
    <scope>NUCLEOTIDE SEQUENCE</scope>
    <source>
        <strain evidence="5">PSN324</strain>
    </source>
</reference>
<keyword evidence="2" id="KW-1133">Transmembrane helix</keyword>
<dbReference type="GO" id="GO:0006890">
    <property type="term" value="P:retrograde vesicle-mediated transport, Golgi to endoplasmic reticulum"/>
    <property type="evidence" value="ECO:0007669"/>
    <property type="project" value="TreeGrafter"/>
</dbReference>
<dbReference type="InterPro" id="IPR028143">
    <property type="entry name" value="Get2/sif1"/>
</dbReference>
<feature type="region of interest" description="Disordered" evidence="4">
    <location>
        <begin position="1"/>
        <end position="102"/>
    </location>
</feature>
<dbReference type="PANTHER" id="PTHR28263">
    <property type="entry name" value="GOLGI TO ER TRAFFIC PROTEIN 2"/>
    <property type="match status" value="1"/>
</dbReference>
<protein>
    <recommendedName>
        <fullName evidence="7">GET complex, subunit GET2</fullName>
    </recommendedName>
</protein>
<comment type="caution">
    <text evidence="5">The sequence shown here is derived from an EMBL/GenBank/DDBJ whole genome shotgun (WGS) entry which is preliminary data.</text>
</comment>
<accession>A0AAV9HE88</accession>
<proteinExistence type="predicted"/>
<gene>
    <name evidence="5" type="ORF">QBC42DRAFT_276091</name>
</gene>
<evidence type="ECO:0000313" key="6">
    <source>
        <dbReference type="Proteomes" id="UP001321749"/>
    </source>
</evidence>
<evidence type="ECO:0000256" key="3">
    <source>
        <dbReference type="ARBA" id="ARBA00023136"/>
    </source>
</evidence>
<feature type="compositionally biased region" description="Low complexity" evidence="4">
    <location>
        <begin position="52"/>
        <end position="85"/>
    </location>
</feature>